<reference evidence="4" key="1">
    <citation type="submission" date="2020-01" db="EMBL/GenBank/DDBJ databases">
        <title>'Steroidobacter agaridevorans' sp. nov., agar-degrading bacteria isolated from rhizosphere soils.</title>
        <authorList>
            <person name="Ikenaga M."/>
            <person name="Kataoka M."/>
            <person name="Murouchi A."/>
            <person name="Katsuragi S."/>
            <person name="Sakai M."/>
        </authorList>
    </citation>
    <scope>NUCLEOTIDE SEQUENCE [LARGE SCALE GENOMIC DNA]</scope>
    <source>
        <strain evidence="4">YU21-B</strain>
    </source>
</reference>
<dbReference type="InterPro" id="IPR003431">
    <property type="entry name" value="B-propeller_Phytase"/>
</dbReference>
<dbReference type="Gene3D" id="2.120.10.30">
    <property type="entry name" value="TolB, C-terminal domain"/>
    <property type="match status" value="1"/>
</dbReference>
<organism evidence="3 4">
    <name type="scientific">Steroidobacter agaridevorans</name>
    <dbReference type="NCBI Taxonomy" id="2695856"/>
    <lineage>
        <taxon>Bacteria</taxon>
        <taxon>Pseudomonadati</taxon>
        <taxon>Pseudomonadota</taxon>
        <taxon>Gammaproteobacteria</taxon>
        <taxon>Steroidobacterales</taxon>
        <taxon>Steroidobacteraceae</taxon>
        <taxon>Steroidobacter</taxon>
    </lineage>
</organism>
<evidence type="ECO:0000313" key="4">
    <source>
        <dbReference type="Proteomes" id="UP000445000"/>
    </source>
</evidence>
<dbReference type="RefSeq" id="WP_161814487.1">
    <property type="nucleotide sequence ID" value="NZ_BLJN01000005.1"/>
</dbReference>
<keyword evidence="4" id="KW-1185">Reference proteome</keyword>
<comment type="caution">
    <text evidence="3">The sequence shown here is derived from an EMBL/GenBank/DDBJ whole genome shotgun (WGS) entry which is preliminary data.</text>
</comment>
<keyword evidence="3" id="KW-0378">Hydrolase</keyword>
<name>A0A829YJ20_9GAMM</name>
<protein>
    <submittedName>
        <fullName evidence="3">Hydrolase</fullName>
    </submittedName>
</protein>
<dbReference type="Proteomes" id="UP000445000">
    <property type="component" value="Unassembled WGS sequence"/>
</dbReference>
<dbReference type="SUPFAM" id="SSF50956">
    <property type="entry name" value="Thermostable phytase (3-phytase)"/>
    <property type="match status" value="1"/>
</dbReference>
<sequence length="444" mass="48634">MSKVHSVLALAVLGALSAGLAHSAQVQAVRETPPSLDYDDGEHLANADDPAIWVHPNEDRQHKSLIVATLKEGGIDVYNLQGQLLQHIAGLPHANPDYPRQRFNNVDLVYGFKLGSRTVDLAVATDRGFDRLAIFEINKSGSDAAVPLTEVTKAGLPFVFAANQGEVNDELTAMGIGTAKLENGQTIAFVTRNDRSQAAKFRLYDAGGGKVGYAPLVRFNLPSQFTLPNGQQWAPCQDEDGPTPMAEGTVIDRDRGYVYIGQEAVGLWRTTIDNPGANLQLIDKVDTYGTPYTRTWDPDEEEYVCEYQTQQDPGYGGRLTRDVEGVTLYEADDEEGYVIVSSQGNNEYLVYDREDNDYVGRFSIVDGMVDGTQETDGIGVSNADFGAPFDDGLFVAMDGGNTPDILDPEGEAIENTNFKFVQWEDIADQLDLIVDDEHDIRDLD</sequence>
<accession>A0A829YJ20</accession>
<evidence type="ECO:0000259" key="2">
    <source>
        <dbReference type="PROSITE" id="PS51662"/>
    </source>
</evidence>
<feature type="signal peptide" evidence="1">
    <location>
        <begin position="1"/>
        <end position="23"/>
    </location>
</feature>
<dbReference type="InterPro" id="IPR011042">
    <property type="entry name" value="6-blade_b-propeller_TolB-like"/>
</dbReference>
<keyword evidence="1" id="KW-0732">Signal</keyword>
<feature type="domain" description="BPP" evidence="2">
    <location>
        <begin position="16"/>
        <end position="430"/>
    </location>
</feature>
<dbReference type="Pfam" id="PF02333">
    <property type="entry name" value="Phytase"/>
    <property type="match status" value="2"/>
</dbReference>
<dbReference type="GO" id="GO:0016158">
    <property type="term" value="F:inositol hexakisphosphate 3-phosphatase activity"/>
    <property type="evidence" value="ECO:0007669"/>
    <property type="project" value="InterPro"/>
</dbReference>
<gene>
    <name evidence="3" type="ORF">GCM10011487_48480</name>
</gene>
<proteinExistence type="predicted"/>
<dbReference type="PROSITE" id="PS51662">
    <property type="entry name" value="BP_PHYTASE"/>
    <property type="match status" value="1"/>
</dbReference>
<evidence type="ECO:0000313" key="3">
    <source>
        <dbReference type="EMBL" id="GFE82848.1"/>
    </source>
</evidence>
<dbReference type="EMBL" id="BLJN01000005">
    <property type="protein sequence ID" value="GFE82848.1"/>
    <property type="molecule type" value="Genomic_DNA"/>
</dbReference>
<dbReference type="AlphaFoldDB" id="A0A829YJ20"/>
<evidence type="ECO:0000256" key="1">
    <source>
        <dbReference type="SAM" id="SignalP"/>
    </source>
</evidence>
<feature type="chain" id="PRO_5032857502" evidence="1">
    <location>
        <begin position="24"/>
        <end position="444"/>
    </location>
</feature>